<name>A1ZDH3_MICM2</name>
<sequence>MGVYTDTLLQVTTFFSVYKAKYGYKVTKDNLLIMSTRHNYPTDVRKMIK</sequence>
<reference evidence="1 2" key="1">
    <citation type="submission" date="2007-01" db="EMBL/GenBank/DDBJ databases">
        <authorList>
            <person name="Haygood M."/>
            <person name="Podell S."/>
            <person name="Anderson C."/>
            <person name="Hopkinson B."/>
            <person name="Roe K."/>
            <person name="Barbeau K."/>
            <person name="Gaasterland T."/>
            <person name="Ferriera S."/>
            <person name="Johnson J."/>
            <person name="Kravitz S."/>
            <person name="Beeson K."/>
            <person name="Sutton G."/>
            <person name="Rogers Y.-H."/>
            <person name="Friedman R."/>
            <person name="Frazier M."/>
            <person name="Venter J.C."/>
        </authorList>
    </citation>
    <scope>NUCLEOTIDE SEQUENCE [LARGE SCALE GENOMIC DNA]</scope>
    <source>
        <strain evidence="1 2">ATCC 23134</strain>
    </source>
</reference>
<dbReference type="EMBL" id="AAWS01000002">
    <property type="protein sequence ID" value="EAY31712.1"/>
    <property type="molecule type" value="Genomic_DNA"/>
</dbReference>
<dbReference type="Proteomes" id="UP000004095">
    <property type="component" value="Unassembled WGS sequence"/>
</dbReference>
<proteinExistence type="predicted"/>
<gene>
    <name evidence="1" type="ORF">M23134_05218</name>
</gene>
<accession>A1ZDH3</accession>
<evidence type="ECO:0000313" key="1">
    <source>
        <dbReference type="EMBL" id="EAY31712.1"/>
    </source>
</evidence>
<organism evidence="1 2">
    <name type="scientific">Microscilla marina ATCC 23134</name>
    <dbReference type="NCBI Taxonomy" id="313606"/>
    <lineage>
        <taxon>Bacteria</taxon>
        <taxon>Pseudomonadati</taxon>
        <taxon>Bacteroidota</taxon>
        <taxon>Cytophagia</taxon>
        <taxon>Cytophagales</taxon>
        <taxon>Microscillaceae</taxon>
        <taxon>Microscilla</taxon>
    </lineage>
</organism>
<evidence type="ECO:0000313" key="2">
    <source>
        <dbReference type="Proteomes" id="UP000004095"/>
    </source>
</evidence>
<keyword evidence="2" id="KW-1185">Reference proteome</keyword>
<dbReference type="AlphaFoldDB" id="A1ZDH3"/>
<protein>
    <submittedName>
        <fullName evidence="1">Uncharacterized protein</fullName>
    </submittedName>
</protein>
<comment type="caution">
    <text evidence="1">The sequence shown here is derived from an EMBL/GenBank/DDBJ whole genome shotgun (WGS) entry which is preliminary data.</text>
</comment>